<evidence type="ECO:0000313" key="3">
    <source>
        <dbReference type="EMBL" id="MBR8536292.1"/>
    </source>
</evidence>
<keyword evidence="1" id="KW-1133">Transmembrane helix</keyword>
<dbReference type="AlphaFoldDB" id="A0A941IYZ3"/>
<accession>A0A941IYZ3</accession>
<gene>
    <name evidence="3" type="ORF">KDU71_12040</name>
</gene>
<keyword evidence="4" id="KW-1185">Reference proteome</keyword>
<proteinExistence type="predicted"/>
<reference evidence="3" key="2">
    <citation type="submission" date="2021-04" db="EMBL/GenBank/DDBJ databases">
        <authorList>
            <person name="Zhang T."/>
            <person name="Zhang Y."/>
            <person name="Lu D."/>
            <person name="Zuo D."/>
            <person name="Du Z."/>
        </authorList>
    </citation>
    <scope>NUCLEOTIDE SEQUENCE</scope>
    <source>
        <strain evidence="3">JR1</strain>
    </source>
</reference>
<protein>
    <submittedName>
        <fullName evidence="3">PorT family protein</fullName>
    </submittedName>
</protein>
<dbReference type="Pfam" id="PF13568">
    <property type="entry name" value="OMP_b-brl_2"/>
    <property type="match status" value="1"/>
</dbReference>
<feature type="transmembrane region" description="Helical" evidence="1">
    <location>
        <begin position="46"/>
        <end position="68"/>
    </location>
</feature>
<dbReference type="RefSeq" id="WP_212191258.1">
    <property type="nucleotide sequence ID" value="NZ_JAGTAR010000017.1"/>
</dbReference>
<keyword evidence="1" id="KW-0472">Membrane</keyword>
<keyword evidence="1" id="KW-0812">Transmembrane</keyword>
<name>A0A941IYZ3_9BACT</name>
<feature type="domain" description="Outer membrane protein beta-barrel" evidence="2">
    <location>
        <begin position="232"/>
        <end position="416"/>
    </location>
</feature>
<dbReference type="Proteomes" id="UP000679220">
    <property type="component" value="Unassembled WGS sequence"/>
</dbReference>
<dbReference type="EMBL" id="JAGTAR010000017">
    <property type="protein sequence ID" value="MBR8536292.1"/>
    <property type="molecule type" value="Genomic_DNA"/>
</dbReference>
<evidence type="ECO:0000256" key="1">
    <source>
        <dbReference type="SAM" id="Phobius"/>
    </source>
</evidence>
<dbReference type="InterPro" id="IPR025665">
    <property type="entry name" value="Beta-barrel_OMP_2"/>
</dbReference>
<sequence>MLREGKNIDAIFKEGLSAHEVVPEVYVWDSLEKSLASQRKQRKVLVIWRSLAAACIAGFIALSIGWLFRVSEPLTSSEVQVVEKDNIENEIPLQATGFTERVVDNKTNVEDVKREPASLIESNLPQPKEVTVAVNEKKAVATADVLDYLSPNSSLQVTESYDIDRRLHNRQEKVYYPIYAYNSTPVSEKKKATVSVGGLLSPAYNSKVSYGAPARNVLKSGSSVNESGINSLGGGLQVRVNTGSRWSFETGILYSQVGQSVKNAQSTTFANVREGVISPNTATANSLGEIVINKASEDFSRAQAYANDIESAVLNYDNSYNSVKQTLDYIEVPLMARYALFNSFPYLSVSGGFSSNFLVNNSAYAVSGSSKEKIGETSDIKPFVISSSLGVGVDVPITKTIRLSLEPRFKYFLNSVSSNELNSFQPYSFGVYGGLTFVVN</sequence>
<reference evidence="3" key="1">
    <citation type="journal article" date="2018" name="Int. J. Syst. Evol. Microbiol.">
        <title>Carboxylicivirga sediminis sp. nov., isolated from coastal sediment.</title>
        <authorList>
            <person name="Wang F.Q."/>
            <person name="Ren L.H."/>
            <person name="Zou R.J."/>
            <person name="Sun Y.Z."/>
            <person name="Liu X.J."/>
            <person name="Jiang F."/>
            <person name="Liu L.J."/>
        </authorList>
    </citation>
    <scope>NUCLEOTIDE SEQUENCE</scope>
    <source>
        <strain evidence="3">JR1</strain>
    </source>
</reference>
<evidence type="ECO:0000313" key="4">
    <source>
        <dbReference type="Proteomes" id="UP000679220"/>
    </source>
</evidence>
<organism evidence="3 4">
    <name type="scientific">Carboxylicivirga sediminis</name>
    <dbReference type="NCBI Taxonomy" id="2006564"/>
    <lineage>
        <taxon>Bacteria</taxon>
        <taxon>Pseudomonadati</taxon>
        <taxon>Bacteroidota</taxon>
        <taxon>Bacteroidia</taxon>
        <taxon>Marinilabiliales</taxon>
        <taxon>Marinilabiliaceae</taxon>
        <taxon>Carboxylicivirga</taxon>
    </lineage>
</organism>
<evidence type="ECO:0000259" key="2">
    <source>
        <dbReference type="Pfam" id="PF13568"/>
    </source>
</evidence>
<comment type="caution">
    <text evidence="3">The sequence shown here is derived from an EMBL/GenBank/DDBJ whole genome shotgun (WGS) entry which is preliminary data.</text>
</comment>